<proteinExistence type="predicted"/>
<reference evidence="2" key="1">
    <citation type="journal article" date="2017" name="Appl. Environ. Microbiol.">
        <title>Genomic Analysis of Calderihabitans maritimus KKC1, a Thermophilic, Hydrogenogenic, Carboxydotrophic Bacterium Isolated from Marine Sediment.</title>
        <authorList>
            <person name="Omae K."/>
            <person name="Yoneda Y."/>
            <person name="Fukuyama Y."/>
            <person name="Yoshida T."/>
            <person name="Sako Y."/>
        </authorList>
    </citation>
    <scope>NUCLEOTIDE SEQUENCE [LARGE SCALE GENOMIC DNA]</scope>
    <source>
        <strain evidence="2">KKC1</strain>
    </source>
</reference>
<accession>A0A1Z5HWI2</accession>
<keyword evidence="2" id="KW-1185">Reference proteome</keyword>
<dbReference type="AlphaFoldDB" id="A0A1Z5HWI2"/>
<dbReference type="Proteomes" id="UP000197032">
    <property type="component" value="Unassembled WGS sequence"/>
</dbReference>
<dbReference type="EMBL" id="BDGJ01000181">
    <property type="protein sequence ID" value="GAW93893.1"/>
    <property type="molecule type" value="Genomic_DNA"/>
</dbReference>
<sequence>MMPGEALTALVLSLRVALLATALASVTGVACAR</sequence>
<feature type="non-terminal residue" evidence="1">
    <location>
        <position position="33"/>
    </location>
</feature>
<evidence type="ECO:0000313" key="1">
    <source>
        <dbReference type="EMBL" id="GAW93893.1"/>
    </source>
</evidence>
<gene>
    <name evidence="1" type="ORF">KKC1_30180</name>
</gene>
<organism evidence="1 2">
    <name type="scientific">Calderihabitans maritimus</name>
    <dbReference type="NCBI Taxonomy" id="1246530"/>
    <lineage>
        <taxon>Bacteria</taxon>
        <taxon>Bacillati</taxon>
        <taxon>Bacillota</taxon>
        <taxon>Clostridia</taxon>
        <taxon>Neomoorellales</taxon>
        <taxon>Calderihabitantaceae</taxon>
        <taxon>Calderihabitans</taxon>
    </lineage>
</organism>
<name>A0A1Z5HWI2_9FIRM</name>
<protein>
    <submittedName>
        <fullName evidence="1">Molybdate ABC transporter inner membrane subunit</fullName>
    </submittedName>
</protein>
<comment type="caution">
    <text evidence="1">The sequence shown here is derived from an EMBL/GenBank/DDBJ whole genome shotgun (WGS) entry which is preliminary data.</text>
</comment>
<evidence type="ECO:0000313" key="2">
    <source>
        <dbReference type="Proteomes" id="UP000197032"/>
    </source>
</evidence>